<comment type="caution">
    <text evidence="3">The sequence shown here is derived from an EMBL/GenBank/DDBJ whole genome shotgun (WGS) entry which is preliminary data.</text>
</comment>
<name>A0A8J6XRB9_9BACT</name>
<evidence type="ECO:0000256" key="1">
    <source>
        <dbReference type="ARBA" id="ARBA00010584"/>
    </source>
</evidence>
<dbReference type="GO" id="GO:0016620">
    <property type="term" value="F:oxidoreductase activity, acting on the aldehyde or oxo group of donors, NAD or NADP as acceptor"/>
    <property type="evidence" value="ECO:0007669"/>
    <property type="project" value="InterPro"/>
</dbReference>
<reference evidence="3 4" key="1">
    <citation type="submission" date="2020-08" db="EMBL/GenBank/DDBJ databases">
        <title>Acidobacteriota in marine sediments use diverse sulfur dissimilation pathways.</title>
        <authorList>
            <person name="Wasmund K."/>
        </authorList>
    </citation>
    <scope>NUCLEOTIDE SEQUENCE [LARGE SCALE GENOMIC DNA]</scope>
    <source>
        <strain evidence="3">MAG AM4</strain>
    </source>
</reference>
<comment type="similarity">
    <text evidence="1">Belongs to the aspartate-semialdehyde dehydrogenase family.</text>
</comment>
<evidence type="ECO:0000259" key="2">
    <source>
        <dbReference type="Pfam" id="PF02774"/>
    </source>
</evidence>
<feature type="domain" description="Semialdehyde dehydrogenase dimerisation" evidence="2">
    <location>
        <begin position="167"/>
        <end position="314"/>
    </location>
</feature>
<accession>A0A8J6XRB9</accession>
<proteinExistence type="inferred from homology"/>
<dbReference type="EMBL" id="JACXWD010000006">
    <property type="protein sequence ID" value="MBD3867102.1"/>
    <property type="molecule type" value="Genomic_DNA"/>
</dbReference>
<dbReference type="AlphaFoldDB" id="A0A8J6XRB9"/>
<dbReference type="PANTHER" id="PTHR46278">
    <property type="entry name" value="DEHYDROGENASE, PUTATIVE-RELATED"/>
    <property type="match status" value="1"/>
</dbReference>
<gene>
    <name evidence="3" type="ORF">IFK94_03170</name>
</gene>
<sequence length="334" mass="34715">MTPSRVDPAEATGRIALVGAGSPEGHRLRKVLETMQVPGSRIDLFGAGETVLSEYDGEARMIQEADRAALEEHRLIFICDTAADAGRFLTDPAPRAITIDLTGAGMGLGLPLIHDRLLPPGDHGPGSALVVAHSLSLLLADILAPIHRGPGIESASAVILRPAADFGDGAVDELRQQTVNLLNFGSPPVGHLGRQLAFNVVPSEYITGGSAVASERVASESARLVGSPPVIVSVDMVAVPMFYGHGVNLQVTTREPVTPEALYGLLDAVEGLKADAADSECTPVEVSGRGGISITAIRAEAGGNDRFRLWAAADEAEAGSAVQAIRLARQLGVL</sequence>
<dbReference type="Pfam" id="PF02774">
    <property type="entry name" value="Semialdhyde_dhC"/>
    <property type="match status" value="1"/>
</dbReference>
<evidence type="ECO:0000313" key="3">
    <source>
        <dbReference type="EMBL" id="MBD3867102.1"/>
    </source>
</evidence>
<dbReference type="Gene3D" id="3.40.50.720">
    <property type="entry name" value="NAD(P)-binding Rossmann-like Domain"/>
    <property type="match status" value="1"/>
</dbReference>
<dbReference type="InterPro" id="IPR012280">
    <property type="entry name" value="Semialdhyde_DH_dimer_dom"/>
</dbReference>
<dbReference type="CDD" id="cd18129">
    <property type="entry name" value="ASADH_C_USG1_like"/>
    <property type="match status" value="1"/>
</dbReference>
<dbReference type="GO" id="GO:0008652">
    <property type="term" value="P:amino acid biosynthetic process"/>
    <property type="evidence" value="ECO:0007669"/>
    <property type="project" value="InterPro"/>
</dbReference>
<dbReference type="SUPFAM" id="SSF55347">
    <property type="entry name" value="Glyceraldehyde-3-phosphate dehydrogenase-like, C-terminal domain"/>
    <property type="match status" value="1"/>
</dbReference>
<protein>
    <recommendedName>
        <fullName evidence="2">Semialdehyde dehydrogenase dimerisation domain-containing protein</fullName>
    </recommendedName>
</protein>
<evidence type="ECO:0000313" key="4">
    <source>
        <dbReference type="Proteomes" id="UP000648239"/>
    </source>
</evidence>
<dbReference type="Gene3D" id="3.30.360.10">
    <property type="entry name" value="Dihydrodipicolinate Reductase, domain 2"/>
    <property type="match status" value="1"/>
</dbReference>
<dbReference type="GO" id="GO:0046983">
    <property type="term" value="F:protein dimerization activity"/>
    <property type="evidence" value="ECO:0007669"/>
    <property type="project" value="InterPro"/>
</dbReference>
<organism evidence="3 4">
    <name type="scientific">Candidatus Polarisedimenticola svalbardensis</name>
    <dbReference type="NCBI Taxonomy" id="2886004"/>
    <lineage>
        <taxon>Bacteria</taxon>
        <taxon>Pseudomonadati</taxon>
        <taxon>Acidobacteriota</taxon>
        <taxon>Candidatus Polarisedimenticolia</taxon>
        <taxon>Candidatus Polarisedimenticolales</taxon>
        <taxon>Candidatus Polarisedimenticolaceae</taxon>
        <taxon>Candidatus Polarisedimenticola</taxon>
    </lineage>
</organism>
<dbReference type="Proteomes" id="UP000648239">
    <property type="component" value="Unassembled WGS sequence"/>
</dbReference>
<dbReference type="PANTHER" id="PTHR46278:SF2">
    <property type="entry name" value="ASPARTATE-SEMIALDEHYDE DEHYDROGENASE"/>
    <property type="match status" value="1"/>
</dbReference>